<evidence type="ECO:0000256" key="1">
    <source>
        <dbReference type="ARBA" id="ARBA00004651"/>
    </source>
</evidence>
<dbReference type="InterPro" id="IPR045863">
    <property type="entry name" value="CorA_TM1_TM2"/>
</dbReference>
<evidence type="ECO:0000256" key="7">
    <source>
        <dbReference type="ARBA" id="ARBA00023136"/>
    </source>
</evidence>
<name>A0ABS0DDV3_9NOCA</name>
<dbReference type="SUPFAM" id="SSF143865">
    <property type="entry name" value="CorA soluble domain-like"/>
    <property type="match status" value="1"/>
</dbReference>
<organism evidence="10 11">
    <name type="scientific">Nocardia higoensis</name>
    <dbReference type="NCBI Taxonomy" id="228599"/>
    <lineage>
        <taxon>Bacteria</taxon>
        <taxon>Bacillati</taxon>
        <taxon>Actinomycetota</taxon>
        <taxon>Actinomycetes</taxon>
        <taxon>Mycobacteriales</taxon>
        <taxon>Nocardiaceae</taxon>
        <taxon>Nocardia</taxon>
    </lineage>
</organism>
<dbReference type="Gene3D" id="1.20.58.340">
    <property type="entry name" value="Magnesium transport protein CorA, transmembrane region"/>
    <property type="match status" value="2"/>
</dbReference>
<evidence type="ECO:0000313" key="10">
    <source>
        <dbReference type="EMBL" id="MBF6356621.1"/>
    </source>
</evidence>
<protein>
    <submittedName>
        <fullName evidence="10">Magnesium and cobalt transport protein CorA</fullName>
    </submittedName>
</protein>
<evidence type="ECO:0000256" key="6">
    <source>
        <dbReference type="ARBA" id="ARBA00022989"/>
    </source>
</evidence>
<keyword evidence="5 9" id="KW-0812">Transmembrane</keyword>
<keyword evidence="6 9" id="KW-1133">Transmembrane helix</keyword>
<evidence type="ECO:0000313" key="11">
    <source>
        <dbReference type="Proteomes" id="UP000707731"/>
    </source>
</evidence>
<proteinExistence type="inferred from homology"/>
<dbReference type="Proteomes" id="UP000707731">
    <property type="component" value="Unassembled WGS sequence"/>
</dbReference>
<reference evidence="10 11" key="1">
    <citation type="submission" date="2020-10" db="EMBL/GenBank/DDBJ databases">
        <title>Identification of Nocardia species via Next-generation sequencing and recognition of intraspecies genetic diversity.</title>
        <authorList>
            <person name="Li P."/>
            <person name="Li P."/>
            <person name="Lu B."/>
        </authorList>
    </citation>
    <scope>NUCLEOTIDE SEQUENCE [LARGE SCALE GENOMIC DNA]</scope>
    <source>
        <strain evidence="10 11">BJ06-0143</strain>
    </source>
</reference>
<dbReference type="Pfam" id="PF01544">
    <property type="entry name" value="CorA"/>
    <property type="match status" value="1"/>
</dbReference>
<evidence type="ECO:0000256" key="2">
    <source>
        <dbReference type="ARBA" id="ARBA00009765"/>
    </source>
</evidence>
<dbReference type="RefSeq" id="WP_195003470.1">
    <property type="nucleotide sequence ID" value="NZ_JADLQN010000003.1"/>
</dbReference>
<dbReference type="SUPFAM" id="SSF144083">
    <property type="entry name" value="Magnesium transport protein CorA, transmembrane region"/>
    <property type="match status" value="1"/>
</dbReference>
<dbReference type="EMBL" id="JADLQN010000003">
    <property type="protein sequence ID" value="MBF6356621.1"/>
    <property type="molecule type" value="Genomic_DNA"/>
</dbReference>
<comment type="similarity">
    <text evidence="2">Belongs to the CorA metal ion transporter (MIT) (TC 1.A.35) family.</text>
</comment>
<feature type="region of interest" description="Disordered" evidence="8">
    <location>
        <begin position="1"/>
        <end position="22"/>
    </location>
</feature>
<sequence length="354" mass="39148">MANQDGRDAAAPQRGRPPRIPVPTARAIVDCAVYRHGRRVPGRFSHSEALTAVRGPEGGFVWIGMHEPDERQLGEIAEEFGLHPLAVEDALVARQRPKLERYDDVMVVVLRTVAYVEHDMNSVSEIVKTGEILTFVGPDFVVAVRHGSHSQLKTVRANLEADPERLALGPGAVLHAIADHIVDTYLEVTAAVEDDVEEMEEEVFTPGARMHVEPIYQLKREIVELRRAVLPLAAPLQALTRPDSGLPKEIRHYLRDVADHHTVAAEHITDVDDALSALVNASLTKITVQQNTDMRKISALVAIAAVPTMIAGVYGMNFQHMPELTHEWGYPMVLLAMFAICASLFAAFRRNGWL</sequence>
<keyword evidence="4" id="KW-1003">Cell membrane</keyword>
<comment type="subcellular location">
    <subcellularLocation>
        <location evidence="1">Cell membrane</location>
        <topology evidence="1">Multi-pass membrane protein</topology>
    </subcellularLocation>
</comment>
<evidence type="ECO:0000256" key="9">
    <source>
        <dbReference type="SAM" id="Phobius"/>
    </source>
</evidence>
<keyword evidence="3" id="KW-0813">Transport</keyword>
<keyword evidence="11" id="KW-1185">Reference proteome</keyword>
<dbReference type="Gene3D" id="3.30.460.20">
    <property type="entry name" value="CorA soluble domain-like"/>
    <property type="match status" value="1"/>
</dbReference>
<evidence type="ECO:0000256" key="3">
    <source>
        <dbReference type="ARBA" id="ARBA00022448"/>
    </source>
</evidence>
<dbReference type="PANTHER" id="PTHR46494">
    <property type="entry name" value="CORA FAMILY METAL ION TRANSPORTER (EUROFUNG)"/>
    <property type="match status" value="1"/>
</dbReference>
<feature type="transmembrane region" description="Helical" evidence="9">
    <location>
        <begin position="328"/>
        <end position="348"/>
    </location>
</feature>
<keyword evidence="7 9" id="KW-0472">Membrane</keyword>
<dbReference type="InterPro" id="IPR045861">
    <property type="entry name" value="CorA_cytoplasmic_dom"/>
</dbReference>
<evidence type="ECO:0000256" key="4">
    <source>
        <dbReference type="ARBA" id="ARBA00022475"/>
    </source>
</evidence>
<dbReference type="CDD" id="cd12830">
    <property type="entry name" value="MtCorA-like"/>
    <property type="match status" value="1"/>
</dbReference>
<comment type="caution">
    <text evidence="10">The sequence shown here is derived from an EMBL/GenBank/DDBJ whole genome shotgun (WGS) entry which is preliminary data.</text>
</comment>
<dbReference type="InterPro" id="IPR002523">
    <property type="entry name" value="MgTranspt_CorA/ZnTranspt_ZntB"/>
</dbReference>
<feature type="transmembrane region" description="Helical" evidence="9">
    <location>
        <begin position="297"/>
        <end position="316"/>
    </location>
</feature>
<gene>
    <name evidence="10" type="ORF">IU449_19075</name>
</gene>
<dbReference type="PANTHER" id="PTHR46494:SF1">
    <property type="entry name" value="CORA FAMILY METAL ION TRANSPORTER (EUROFUNG)"/>
    <property type="match status" value="1"/>
</dbReference>
<evidence type="ECO:0000256" key="5">
    <source>
        <dbReference type="ARBA" id="ARBA00022692"/>
    </source>
</evidence>
<evidence type="ECO:0000256" key="8">
    <source>
        <dbReference type="SAM" id="MobiDB-lite"/>
    </source>
</evidence>
<accession>A0ABS0DDV3</accession>